<feature type="transmembrane region" description="Helical" evidence="1">
    <location>
        <begin position="6"/>
        <end position="27"/>
    </location>
</feature>
<reference evidence="2 3" key="1">
    <citation type="submission" date="2020-03" db="EMBL/GenBank/DDBJ databases">
        <title>Complete genome sequence of Shewanella sp.</title>
        <authorList>
            <person name="Kim Y.-S."/>
            <person name="Kim S.-J."/>
            <person name="Jung H.-K."/>
            <person name="Kim K.-H."/>
        </authorList>
    </citation>
    <scope>NUCLEOTIDE SEQUENCE [LARGE SCALE GENOMIC DNA]</scope>
    <source>
        <strain evidence="2 3">PN3F2</strain>
    </source>
</reference>
<dbReference type="Pfam" id="PF11399">
    <property type="entry name" value="DUF3192"/>
    <property type="match status" value="1"/>
</dbReference>
<gene>
    <name evidence="2" type="ORF">HBH39_05570</name>
</gene>
<keyword evidence="1" id="KW-1133">Transmembrane helix</keyword>
<dbReference type="RefSeq" id="WP_167676373.1">
    <property type="nucleotide sequence ID" value="NZ_CP050313.1"/>
</dbReference>
<evidence type="ECO:0000256" key="1">
    <source>
        <dbReference type="SAM" id="Phobius"/>
    </source>
</evidence>
<protein>
    <submittedName>
        <fullName evidence="2">DUF3192 domain-containing protein</fullName>
    </submittedName>
</protein>
<name>A0A6G9QHR1_9GAMM</name>
<dbReference type="EMBL" id="CP050313">
    <property type="protein sequence ID" value="QIR14036.1"/>
    <property type="molecule type" value="Genomic_DNA"/>
</dbReference>
<evidence type="ECO:0000313" key="3">
    <source>
        <dbReference type="Proteomes" id="UP000502608"/>
    </source>
</evidence>
<dbReference type="KEGG" id="saes:HBH39_05570"/>
<dbReference type="Proteomes" id="UP000502608">
    <property type="component" value="Chromosome"/>
</dbReference>
<organism evidence="2 3">
    <name type="scientific">Shewanella aestuarii</name>
    <dbReference type="NCBI Taxonomy" id="1028752"/>
    <lineage>
        <taxon>Bacteria</taxon>
        <taxon>Pseudomonadati</taxon>
        <taxon>Pseudomonadota</taxon>
        <taxon>Gammaproteobacteria</taxon>
        <taxon>Alteromonadales</taxon>
        <taxon>Shewanellaceae</taxon>
        <taxon>Shewanella</taxon>
    </lineage>
</organism>
<proteinExistence type="predicted"/>
<sequence>MNSKATYIIGGIFIAYLFFVAVVMFVYEPLPEDRAWEERQAYNHQKISELNFGQSLDDIRKVFGRADFVEAKTGVDGQYQIMFYRTHHVTSDGKTTKDECTPLLFRNNILIAWGIETHQQYLDLVILPTDMQGISTDDTQSH</sequence>
<keyword evidence="1" id="KW-0812">Transmembrane</keyword>
<keyword evidence="1" id="KW-0472">Membrane</keyword>
<keyword evidence="3" id="KW-1185">Reference proteome</keyword>
<accession>A0A6G9QHR1</accession>
<evidence type="ECO:0000313" key="2">
    <source>
        <dbReference type="EMBL" id="QIR14036.1"/>
    </source>
</evidence>
<dbReference type="InterPro" id="IPR021534">
    <property type="entry name" value="DUF3192"/>
</dbReference>
<dbReference type="AlphaFoldDB" id="A0A6G9QHR1"/>